<feature type="signal peptide" evidence="2">
    <location>
        <begin position="1"/>
        <end position="16"/>
    </location>
</feature>
<dbReference type="AlphaFoldDB" id="A0A3M0MZ02"/>
<feature type="transmembrane region" description="Helical" evidence="1">
    <location>
        <begin position="152"/>
        <end position="170"/>
    </location>
</feature>
<feature type="chain" id="PRO_5018012458" evidence="2">
    <location>
        <begin position="17"/>
        <end position="276"/>
    </location>
</feature>
<sequence length="276" mass="30988">MRWLLLGLLLPLPVLAQPRIVAENPHGYGWWLGDELVQHIRIDLSDGVSLDPASLPRPRRVDYWLDLRGISARETRDGIELTLSWQNFYSAMEPKRQEVPSSPIRLSNGAEAVLPGFSFVTSPIRPLTAPSSPDQLLPDPEFRLIDPYPHRAGLVGAVFMFVASFAALAWHQAWWPFHARPARPFTRAARRLRRLADPAMQRRLLHRALDAAFGKVMIGEDLSQFLADRPEFASMADRLADFFHGSDAAFFGVGPVVEGDVAALARDLSRIERGQR</sequence>
<comment type="caution">
    <text evidence="3">The sequence shown here is derived from an EMBL/GenBank/DDBJ whole genome shotgun (WGS) entry which is preliminary data.</text>
</comment>
<evidence type="ECO:0000256" key="1">
    <source>
        <dbReference type="SAM" id="Phobius"/>
    </source>
</evidence>
<dbReference type="RefSeq" id="WP_122111786.1">
    <property type="nucleotide sequence ID" value="NZ_QOKZ01000002.1"/>
</dbReference>
<dbReference type="EMBL" id="QOKZ01000002">
    <property type="protein sequence ID" value="RMC36617.1"/>
    <property type="molecule type" value="Genomic_DNA"/>
</dbReference>
<accession>A0A3M0MZ02</accession>
<evidence type="ECO:0000313" key="3">
    <source>
        <dbReference type="EMBL" id="RMC36617.1"/>
    </source>
</evidence>
<organism evidence="3 4">
    <name type="scientific">Paracoccus alkanivorans</name>
    <dbReference type="NCBI Taxonomy" id="2116655"/>
    <lineage>
        <taxon>Bacteria</taxon>
        <taxon>Pseudomonadati</taxon>
        <taxon>Pseudomonadota</taxon>
        <taxon>Alphaproteobacteria</taxon>
        <taxon>Rhodobacterales</taxon>
        <taxon>Paracoccaceae</taxon>
        <taxon>Paracoccus</taxon>
    </lineage>
</organism>
<evidence type="ECO:0000313" key="4">
    <source>
        <dbReference type="Proteomes" id="UP000273516"/>
    </source>
</evidence>
<dbReference type="Proteomes" id="UP000273516">
    <property type="component" value="Unassembled WGS sequence"/>
</dbReference>
<proteinExistence type="predicted"/>
<reference evidence="3 4" key="1">
    <citation type="submission" date="2018-07" db="EMBL/GenBank/DDBJ databases">
        <authorList>
            <person name="Zhang Y."/>
            <person name="Wang L."/>
            <person name="Ma S."/>
        </authorList>
    </citation>
    <scope>NUCLEOTIDE SEQUENCE [LARGE SCALE GENOMIC DNA]</scope>
    <source>
        <strain evidence="3 4">4-2</strain>
    </source>
</reference>
<keyword evidence="1" id="KW-0472">Membrane</keyword>
<keyword evidence="2" id="KW-0732">Signal</keyword>
<keyword evidence="1" id="KW-0812">Transmembrane</keyword>
<protein>
    <submittedName>
        <fullName evidence="3">Nonribosomal peptide synthetase MxaA</fullName>
    </submittedName>
</protein>
<keyword evidence="1" id="KW-1133">Transmembrane helix</keyword>
<evidence type="ECO:0000256" key="2">
    <source>
        <dbReference type="SAM" id="SignalP"/>
    </source>
</evidence>
<dbReference type="OrthoDB" id="5608210at2"/>
<keyword evidence="4" id="KW-1185">Reference proteome</keyword>
<name>A0A3M0MZ02_9RHOB</name>
<gene>
    <name evidence="3" type="ORF">C9E81_08225</name>
</gene>